<dbReference type="RefSeq" id="WP_147236775.1">
    <property type="nucleotide sequence ID" value="NZ_JAZHFZ010000015.1"/>
</dbReference>
<dbReference type="AlphaFoldDB" id="A0A5C6VIZ1"/>
<name>A0A5C6VIZ1_9BURK</name>
<reference evidence="3 4" key="1">
    <citation type="journal article" date="2018" name="Int. J. Syst. Evol. Microbiol.">
        <title>Paraburkholderia azotifigens sp. nov., a nitrogen-fixing bacterium isolated from paddy soil.</title>
        <authorList>
            <person name="Choi G.M."/>
            <person name="Im W.T."/>
        </authorList>
    </citation>
    <scope>NUCLEOTIDE SEQUENCE [LARGE SCALE GENOMIC DNA]</scope>
    <source>
        <strain evidence="3 4">NF 2-5-3</strain>
    </source>
</reference>
<organism evidence="3 4">
    <name type="scientific">Paraburkholderia azotifigens</name>
    <dbReference type="NCBI Taxonomy" id="2057004"/>
    <lineage>
        <taxon>Bacteria</taxon>
        <taxon>Pseudomonadati</taxon>
        <taxon>Pseudomonadota</taxon>
        <taxon>Betaproteobacteria</taxon>
        <taxon>Burkholderiales</taxon>
        <taxon>Burkholderiaceae</taxon>
        <taxon>Paraburkholderia</taxon>
    </lineage>
</organism>
<evidence type="ECO:0000313" key="3">
    <source>
        <dbReference type="EMBL" id="TXC84870.1"/>
    </source>
</evidence>
<accession>A0A5C6VIZ1</accession>
<protein>
    <submittedName>
        <fullName evidence="3">Transposase</fullName>
    </submittedName>
</protein>
<dbReference type="InterPro" id="IPR029100">
    <property type="entry name" value="Ntox50"/>
</dbReference>
<dbReference type="Pfam" id="PF15542">
    <property type="entry name" value="Ntox50"/>
    <property type="match status" value="1"/>
</dbReference>
<feature type="domain" description="Bacterial toxin 50" evidence="2">
    <location>
        <begin position="2"/>
        <end position="92"/>
    </location>
</feature>
<dbReference type="EMBL" id="VOQS01000003">
    <property type="protein sequence ID" value="TXC84870.1"/>
    <property type="molecule type" value="Genomic_DNA"/>
</dbReference>
<evidence type="ECO:0000313" key="4">
    <source>
        <dbReference type="Proteomes" id="UP000321776"/>
    </source>
</evidence>
<evidence type="ECO:0000256" key="1">
    <source>
        <dbReference type="SAM" id="MobiDB-lite"/>
    </source>
</evidence>
<gene>
    <name evidence="3" type="ORF">FRZ40_24540</name>
</gene>
<feature type="region of interest" description="Disordered" evidence="1">
    <location>
        <begin position="1"/>
        <end position="24"/>
    </location>
</feature>
<comment type="caution">
    <text evidence="3">The sequence shown here is derived from an EMBL/GenBank/DDBJ whole genome shotgun (WGS) entry which is preliminary data.</text>
</comment>
<dbReference type="Proteomes" id="UP000321776">
    <property type="component" value="Unassembled WGS sequence"/>
</dbReference>
<proteinExistence type="predicted"/>
<sequence length="95" mass="10363">MNAGRQGKHQPDHNNFIPGRSELTYPDPQELVDHFAGTGQPANNVAPGQPRSRERVNFGSVIGNYVDPVTGDQVPTTNGIIHYRKDGVHIVPGRP</sequence>
<evidence type="ECO:0000259" key="2">
    <source>
        <dbReference type="Pfam" id="PF15542"/>
    </source>
</evidence>